<evidence type="ECO:0000313" key="12">
    <source>
        <dbReference type="Proteomes" id="UP000478740"/>
    </source>
</evidence>
<keyword evidence="7 9" id="KW-1133">Transmembrane helix</keyword>
<evidence type="ECO:0000256" key="3">
    <source>
        <dbReference type="ARBA" id="ARBA00022448"/>
    </source>
</evidence>
<reference evidence="11 12" key="1">
    <citation type="submission" date="2019-11" db="EMBL/GenBank/DDBJ databases">
        <authorList>
            <person name="Dong K."/>
        </authorList>
    </citation>
    <scope>NUCLEOTIDE SEQUENCE [LARGE SCALE GENOMIC DNA]</scope>
    <source>
        <strain evidence="11 12">DK608</strain>
    </source>
</reference>
<feature type="transmembrane region" description="Helical" evidence="9">
    <location>
        <begin position="333"/>
        <end position="352"/>
    </location>
</feature>
<dbReference type="AlphaFoldDB" id="A0A6L6ITK8"/>
<keyword evidence="3 9" id="KW-0813">Transport</keyword>
<dbReference type="NCBIfam" id="TIGR01726">
    <property type="entry name" value="HEQRo_perm_3TM"/>
    <property type="match status" value="1"/>
</dbReference>
<feature type="transmembrane region" description="Helical" evidence="9">
    <location>
        <begin position="205"/>
        <end position="226"/>
    </location>
</feature>
<evidence type="ECO:0000256" key="7">
    <source>
        <dbReference type="ARBA" id="ARBA00022989"/>
    </source>
</evidence>
<keyword evidence="4" id="KW-1003">Cell membrane</keyword>
<dbReference type="PROSITE" id="PS50928">
    <property type="entry name" value="ABC_TM1"/>
    <property type="match status" value="1"/>
</dbReference>
<sequence length="418" mass="46529">MVEFSTGAAKQPFRLSMLIYDKRYRSLTIQAVVFILVMLAASWLIDNTLRNLAIMGKTFSFEFLWRRAGYDIPQQLIPYNSDDTHLRATIVGLLNTLQVAVLGCIAATVVGVVVGVLRLSSNWLIARLMTVYVEIFRNIPLLLWILVILAIFTEVMPPPNAYRGDNPAASMLMFDMIAPTNRYTAIPTLGMTNPPGTIALGREGLSWAFIAYAVVIAAAIFAHRMLRRWAKGVQERTGQRPTTWWKSLAFYAVPVLVLTWWFGLHLIPPVLRGFNFTQGINLDNAFVVLWLALSLYTGAFIAEIVRAGILAVSRGQSEAAFALGLRPRRTMSLVVLPQALRVIIPPLISQYLNLTKNSSLAIAVGYMDLRGTLGGTTLNQTGREMECMVLMMGIYLVLSLLISGGMNVFNSRVKLRER</sequence>
<dbReference type="GO" id="GO:0043190">
    <property type="term" value="C:ATP-binding cassette (ABC) transporter complex"/>
    <property type="evidence" value="ECO:0007669"/>
    <property type="project" value="InterPro"/>
</dbReference>
<dbReference type="PANTHER" id="PTHR30614:SF37">
    <property type="entry name" value="AMINO-ACID ABC TRANSPORTER PERMEASE PROTEIN YHDX-RELATED"/>
    <property type="match status" value="1"/>
</dbReference>
<organism evidence="11 12">
    <name type="scientific">Paracoccus shanxieyensis</name>
    <dbReference type="NCBI Taxonomy" id="2675752"/>
    <lineage>
        <taxon>Bacteria</taxon>
        <taxon>Pseudomonadati</taxon>
        <taxon>Pseudomonadota</taxon>
        <taxon>Alphaproteobacteria</taxon>
        <taxon>Rhodobacterales</taxon>
        <taxon>Paracoccaceae</taxon>
        <taxon>Paracoccus</taxon>
    </lineage>
</organism>
<feature type="transmembrane region" description="Helical" evidence="9">
    <location>
        <begin position="24"/>
        <end position="45"/>
    </location>
</feature>
<comment type="similarity">
    <text evidence="2">Belongs to the binding-protein-dependent transport system permease family. HisMQ subfamily.</text>
</comment>
<dbReference type="Proteomes" id="UP000478740">
    <property type="component" value="Unassembled WGS sequence"/>
</dbReference>
<evidence type="ECO:0000256" key="6">
    <source>
        <dbReference type="ARBA" id="ARBA00022970"/>
    </source>
</evidence>
<dbReference type="EMBL" id="WMII01000002">
    <property type="protein sequence ID" value="MTH63189.1"/>
    <property type="molecule type" value="Genomic_DNA"/>
</dbReference>
<dbReference type="GO" id="GO:0022857">
    <property type="term" value="F:transmembrane transporter activity"/>
    <property type="evidence" value="ECO:0007669"/>
    <property type="project" value="InterPro"/>
</dbReference>
<keyword evidence="5 9" id="KW-0812">Transmembrane</keyword>
<feature type="transmembrane region" description="Helical" evidence="9">
    <location>
        <begin position="388"/>
        <end position="409"/>
    </location>
</feature>
<dbReference type="Pfam" id="PF00528">
    <property type="entry name" value="BPD_transp_1"/>
    <property type="match status" value="1"/>
</dbReference>
<dbReference type="PANTHER" id="PTHR30614">
    <property type="entry name" value="MEMBRANE COMPONENT OF AMINO ACID ABC TRANSPORTER"/>
    <property type="match status" value="1"/>
</dbReference>
<keyword evidence="12" id="KW-1185">Reference proteome</keyword>
<feature type="transmembrane region" description="Helical" evidence="9">
    <location>
        <begin position="131"/>
        <end position="152"/>
    </location>
</feature>
<evidence type="ECO:0000256" key="4">
    <source>
        <dbReference type="ARBA" id="ARBA00022475"/>
    </source>
</evidence>
<evidence type="ECO:0000256" key="8">
    <source>
        <dbReference type="ARBA" id="ARBA00023136"/>
    </source>
</evidence>
<dbReference type="GO" id="GO:0006865">
    <property type="term" value="P:amino acid transport"/>
    <property type="evidence" value="ECO:0007669"/>
    <property type="project" value="UniProtKB-KW"/>
</dbReference>
<dbReference type="RefSeq" id="WP_155043122.1">
    <property type="nucleotide sequence ID" value="NZ_WMIH01000005.1"/>
</dbReference>
<evidence type="ECO:0000256" key="2">
    <source>
        <dbReference type="ARBA" id="ARBA00010072"/>
    </source>
</evidence>
<evidence type="ECO:0000256" key="5">
    <source>
        <dbReference type="ARBA" id="ARBA00022692"/>
    </source>
</evidence>
<evidence type="ECO:0000313" key="11">
    <source>
        <dbReference type="EMBL" id="MTH63189.1"/>
    </source>
</evidence>
<feature type="domain" description="ABC transmembrane type-1" evidence="10">
    <location>
        <begin position="93"/>
        <end position="407"/>
    </location>
</feature>
<dbReference type="CDD" id="cd06261">
    <property type="entry name" value="TM_PBP2"/>
    <property type="match status" value="1"/>
</dbReference>
<name>A0A6L6ITK8_9RHOB</name>
<dbReference type="InterPro" id="IPR035906">
    <property type="entry name" value="MetI-like_sf"/>
</dbReference>
<proteinExistence type="inferred from homology"/>
<feature type="transmembrane region" description="Helical" evidence="9">
    <location>
        <begin position="247"/>
        <end position="267"/>
    </location>
</feature>
<gene>
    <name evidence="11" type="ORF">GL284_02770</name>
</gene>
<comment type="caution">
    <text evidence="11">The sequence shown here is derived from an EMBL/GenBank/DDBJ whole genome shotgun (WGS) entry which is preliminary data.</text>
</comment>
<feature type="transmembrane region" description="Helical" evidence="9">
    <location>
        <begin position="287"/>
        <end position="312"/>
    </location>
</feature>
<dbReference type="InterPro" id="IPR043429">
    <property type="entry name" value="ArtM/GltK/GlnP/TcyL/YhdX-like"/>
</dbReference>
<protein>
    <submittedName>
        <fullName evidence="11">ABC transporter permease subunit</fullName>
    </submittedName>
</protein>
<evidence type="ECO:0000259" key="10">
    <source>
        <dbReference type="PROSITE" id="PS50928"/>
    </source>
</evidence>
<feature type="transmembrane region" description="Helical" evidence="9">
    <location>
        <begin position="97"/>
        <end position="119"/>
    </location>
</feature>
<evidence type="ECO:0000256" key="9">
    <source>
        <dbReference type="RuleBase" id="RU363032"/>
    </source>
</evidence>
<comment type="subcellular location">
    <subcellularLocation>
        <location evidence="1">Cell inner membrane</location>
        <topology evidence="1">Multi-pass membrane protein</topology>
    </subcellularLocation>
    <subcellularLocation>
        <location evidence="9">Cell membrane</location>
        <topology evidence="9">Multi-pass membrane protein</topology>
    </subcellularLocation>
</comment>
<evidence type="ECO:0000256" key="1">
    <source>
        <dbReference type="ARBA" id="ARBA00004429"/>
    </source>
</evidence>
<accession>A0A6L6ITK8</accession>
<keyword evidence="6" id="KW-0029">Amino-acid transport</keyword>
<keyword evidence="8 9" id="KW-0472">Membrane</keyword>
<dbReference type="InterPro" id="IPR000515">
    <property type="entry name" value="MetI-like"/>
</dbReference>
<dbReference type="Gene3D" id="1.10.3720.10">
    <property type="entry name" value="MetI-like"/>
    <property type="match status" value="2"/>
</dbReference>
<dbReference type="SUPFAM" id="SSF161098">
    <property type="entry name" value="MetI-like"/>
    <property type="match status" value="2"/>
</dbReference>
<dbReference type="InterPro" id="IPR010065">
    <property type="entry name" value="AA_ABC_transptr_permease_3TM"/>
</dbReference>